<dbReference type="PANTHER" id="PTHR21221:SF1">
    <property type="entry name" value="UREIDOGLYCOLATE LYASE"/>
    <property type="match status" value="1"/>
</dbReference>
<dbReference type="InterPro" id="IPR007247">
    <property type="entry name" value="Ureidogly_lyase"/>
</dbReference>
<name>A0A167YSD6_9HYPO</name>
<dbReference type="Gene3D" id="2.60.120.480">
    <property type="entry name" value="Ureidoglycolate hydrolase"/>
    <property type="match status" value="1"/>
</dbReference>
<keyword evidence="3" id="KW-0456">Lyase</keyword>
<keyword evidence="6" id="KW-1185">Reference proteome</keyword>
<protein>
    <submittedName>
        <fullName evidence="5">Ureidoglycolate hydrolase</fullName>
    </submittedName>
</protein>
<dbReference type="GO" id="GO:0050385">
    <property type="term" value="F:ureidoglycolate lyase activity"/>
    <property type="evidence" value="ECO:0007669"/>
    <property type="project" value="UniProtKB-EC"/>
</dbReference>
<dbReference type="SUPFAM" id="SSF51182">
    <property type="entry name" value="RmlC-like cupins"/>
    <property type="match status" value="1"/>
</dbReference>
<accession>A0A167YSD6</accession>
<dbReference type="Pfam" id="PF04115">
    <property type="entry name" value="Ureidogly_lyase"/>
    <property type="match status" value="1"/>
</dbReference>
<dbReference type="OrthoDB" id="10266039at2759"/>
<proteinExistence type="predicted"/>
<evidence type="ECO:0000256" key="3">
    <source>
        <dbReference type="ARBA" id="ARBA00023239"/>
    </source>
</evidence>
<evidence type="ECO:0000256" key="1">
    <source>
        <dbReference type="ARBA" id="ARBA00011738"/>
    </source>
</evidence>
<dbReference type="GO" id="GO:0000256">
    <property type="term" value="P:allantoin catabolic process"/>
    <property type="evidence" value="ECO:0007669"/>
    <property type="project" value="InterPro"/>
</dbReference>
<keyword evidence="2" id="KW-0659">Purine metabolism</keyword>
<comment type="caution">
    <text evidence="5">The sequence shown here is derived from an EMBL/GenBank/DDBJ whole genome shotgun (WGS) entry which is preliminary data.</text>
</comment>
<comment type="catalytic activity">
    <reaction evidence="4">
        <text>(S)-ureidoglycolate = urea + glyoxylate</text>
        <dbReference type="Rhea" id="RHEA:11304"/>
        <dbReference type="ChEBI" id="CHEBI:16199"/>
        <dbReference type="ChEBI" id="CHEBI:36655"/>
        <dbReference type="ChEBI" id="CHEBI:57296"/>
        <dbReference type="EC" id="4.3.2.3"/>
    </reaction>
</comment>
<dbReference type="STRING" id="1081102.A0A167YSD6"/>
<comment type="subunit">
    <text evidence="1">Homodimer.</text>
</comment>
<reference evidence="5 6" key="1">
    <citation type="journal article" date="2016" name="Genome Biol. Evol.">
        <title>Divergent and convergent evolution of fungal pathogenicity.</title>
        <authorList>
            <person name="Shang Y."/>
            <person name="Xiao G."/>
            <person name="Zheng P."/>
            <person name="Cen K."/>
            <person name="Zhan S."/>
            <person name="Wang C."/>
        </authorList>
    </citation>
    <scope>NUCLEOTIDE SEQUENCE [LARGE SCALE GENOMIC DNA]</scope>
    <source>
        <strain evidence="5 6">RCEF 264</strain>
    </source>
</reference>
<keyword evidence="5" id="KW-0378">Hydrolase</keyword>
<dbReference type="AlphaFoldDB" id="A0A167YSD6"/>
<dbReference type="InterPro" id="IPR024060">
    <property type="entry name" value="Ureidoglycolate_lyase_dom_sf"/>
</dbReference>
<dbReference type="EMBL" id="AZHD01000002">
    <property type="protein sequence ID" value="OAA66633.1"/>
    <property type="molecule type" value="Genomic_DNA"/>
</dbReference>
<dbReference type="Proteomes" id="UP000076874">
    <property type="component" value="Unassembled WGS sequence"/>
</dbReference>
<dbReference type="InterPro" id="IPR047233">
    <property type="entry name" value="UAH_cupin"/>
</dbReference>
<dbReference type="GO" id="GO:0006144">
    <property type="term" value="P:purine nucleobase metabolic process"/>
    <property type="evidence" value="ECO:0007669"/>
    <property type="project" value="UniProtKB-KW"/>
</dbReference>
<organism evidence="5 6">
    <name type="scientific">Niveomyces insectorum RCEF 264</name>
    <dbReference type="NCBI Taxonomy" id="1081102"/>
    <lineage>
        <taxon>Eukaryota</taxon>
        <taxon>Fungi</taxon>
        <taxon>Dikarya</taxon>
        <taxon>Ascomycota</taxon>
        <taxon>Pezizomycotina</taxon>
        <taxon>Sordariomycetes</taxon>
        <taxon>Hypocreomycetidae</taxon>
        <taxon>Hypocreales</taxon>
        <taxon>Cordycipitaceae</taxon>
        <taxon>Niveomyces</taxon>
    </lineage>
</organism>
<sequence length="288" mass="30053">MPDRLDVANLRLCVAAEPLTAAAFAPFGDVIENPRPDVHPWHYAAAFGSSSSSSLSSSSLRSPPPFQAVSANQGSAIKYQHVSALADRYASLHAPSGRPSAPVANMFVCAARTLLSSEVKGKIAGTGTGKTTPTPPPSGGLFPVTILERHPFTTQTFVPLPGHNSREAARYLVVVAPTVAEDGGNDRTSTTGPPDVRGLRAFVARGDQAVTYGAGTWHAPMAALGTPGTALPFFVFQYANGVDDEDCQEIVLDSGAHDAQGTSAVTVRVPPETGSSIRTEHSPLQTKL</sequence>
<gene>
    <name evidence="5" type="ORF">SPI_01209</name>
</gene>
<dbReference type="PANTHER" id="PTHR21221">
    <property type="entry name" value="UREIDOGLYCOLATE HYDROLASE"/>
    <property type="match status" value="1"/>
</dbReference>
<evidence type="ECO:0000256" key="2">
    <source>
        <dbReference type="ARBA" id="ARBA00022631"/>
    </source>
</evidence>
<evidence type="ECO:0000313" key="6">
    <source>
        <dbReference type="Proteomes" id="UP000076874"/>
    </source>
</evidence>
<dbReference type="CDD" id="cd20298">
    <property type="entry name" value="cupin_UAH"/>
    <property type="match status" value="1"/>
</dbReference>
<dbReference type="InterPro" id="IPR011051">
    <property type="entry name" value="RmlC_Cupin_sf"/>
</dbReference>
<evidence type="ECO:0000256" key="4">
    <source>
        <dbReference type="ARBA" id="ARBA00047684"/>
    </source>
</evidence>
<evidence type="ECO:0000313" key="5">
    <source>
        <dbReference type="EMBL" id="OAA66633.1"/>
    </source>
</evidence>
<dbReference type="GO" id="GO:0004848">
    <property type="term" value="F:ureidoglycolate hydrolase activity"/>
    <property type="evidence" value="ECO:0007669"/>
    <property type="project" value="InterPro"/>
</dbReference>